<organism evidence="2 3">
    <name type="scientific">Daphnia pulex</name>
    <name type="common">Water flea</name>
    <dbReference type="NCBI Taxonomy" id="6669"/>
    <lineage>
        <taxon>Eukaryota</taxon>
        <taxon>Metazoa</taxon>
        <taxon>Ecdysozoa</taxon>
        <taxon>Arthropoda</taxon>
        <taxon>Crustacea</taxon>
        <taxon>Branchiopoda</taxon>
        <taxon>Diplostraca</taxon>
        <taxon>Cladocera</taxon>
        <taxon>Anomopoda</taxon>
        <taxon>Daphniidae</taxon>
        <taxon>Daphnia</taxon>
    </lineage>
</organism>
<proteinExistence type="predicted"/>
<evidence type="ECO:0000256" key="1">
    <source>
        <dbReference type="SAM" id="SignalP"/>
    </source>
</evidence>
<dbReference type="EMBL" id="GL732523">
    <property type="protein sequence ID" value="EFX90018.1"/>
    <property type="molecule type" value="Genomic_DNA"/>
</dbReference>
<evidence type="ECO:0000313" key="2">
    <source>
        <dbReference type="EMBL" id="EFX90018.1"/>
    </source>
</evidence>
<name>E9FQN7_DAPPU</name>
<dbReference type="KEGG" id="dpx:DAPPUDRAFT_299864"/>
<gene>
    <name evidence="2" type="ORF">DAPPUDRAFT_299864</name>
</gene>
<dbReference type="PhylomeDB" id="E9FQN7"/>
<keyword evidence="3" id="KW-1185">Reference proteome</keyword>
<protein>
    <submittedName>
        <fullName evidence="2">Short NPF-like protein</fullName>
    </submittedName>
</protein>
<dbReference type="STRING" id="6669.E9FQN7"/>
<evidence type="ECO:0000313" key="3">
    <source>
        <dbReference type="Proteomes" id="UP000000305"/>
    </source>
</evidence>
<dbReference type="Proteomes" id="UP000000305">
    <property type="component" value="Unassembled WGS sequence"/>
</dbReference>
<sequence>MELCPRINCWTTRTVLLVTFVVFLIHQDIQQNIASASPTPLLSGFEDYSEDRLNGEQPSLYELLLQREMLADKLDSEGRGHLIVRKSDRSPSLRLRFGRRADPDVPRVSAASNQHD</sequence>
<keyword evidence="1" id="KW-0732">Signal</keyword>
<dbReference type="HOGENOM" id="CLU_2099278_0_0_1"/>
<accession>E9FQN7</accession>
<dbReference type="OrthoDB" id="6364308at2759"/>
<reference evidence="2 3" key="1">
    <citation type="journal article" date="2011" name="Science">
        <title>The ecoresponsive genome of Daphnia pulex.</title>
        <authorList>
            <person name="Colbourne J.K."/>
            <person name="Pfrender M.E."/>
            <person name="Gilbert D."/>
            <person name="Thomas W.K."/>
            <person name="Tucker A."/>
            <person name="Oakley T.H."/>
            <person name="Tokishita S."/>
            <person name="Aerts A."/>
            <person name="Arnold G.J."/>
            <person name="Basu M.K."/>
            <person name="Bauer D.J."/>
            <person name="Caceres C.E."/>
            <person name="Carmel L."/>
            <person name="Casola C."/>
            <person name="Choi J.H."/>
            <person name="Detter J.C."/>
            <person name="Dong Q."/>
            <person name="Dusheyko S."/>
            <person name="Eads B.D."/>
            <person name="Frohlich T."/>
            <person name="Geiler-Samerotte K.A."/>
            <person name="Gerlach D."/>
            <person name="Hatcher P."/>
            <person name="Jogdeo S."/>
            <person name="Krijgsveld J."/>
            <person name="Kriventseva E.V."/>
            <person name="Kultz D."/>
            <person name="Laforsch C."/>
            <person name="Lindquist E."/>
            <person name="Lopez J."/>
            <person name="Manak J.R."/>
            <person name="Muller J."/>
            <person name="Pangilinan J."/>
            <person name="Patwardhan R.P."/>
            <person name="Pitluck S."/>
            <person name="Pritham E.J."/>
            <person name="Rechtsteiner A."/>
            <person name="Rho M."/>
            <person name="Rogozin I.B."/>
            <person name="Sakarya O."/>
            <person name="Salamov A."/>
            <person name="Schaack S."/>
            <person name="Shapiro H."/>
            <person name="Shiga Y."/>
            <person name="Skalitzky C."/>
            <person name="Smith Z."/>
            <person name="Souvorov A."/>
            <person name="Sung W."/>
            <person name="Tang Z."/>
            <person name="Tsuchiya D."/>
            <person name="Tu H."/>
            <person name="Vos H."/>
            <person name="Wang M."/>
            <person name="Wolf Y.I."/>
            <person name="Yamagata H."/>
            <person name="Yamada T."/>
            <person name="Ye Y."/>
            <person name="Shaw J.R."/>
            <person name="Andrews J."/>
            <person name="Crease T.J."/>
            <person name="Tang H."/>
            <person name="Lucas S.M."/>
            <person name="Robertson H.M."/>
            <person name="Bork P."/>
            <person name="Koonin E.V."/>
            <person name="Zdobnov E.M."/>
            <person name="Grigoriev I.V."/>
            <person name="Lynch M."/>
            <person name="Boore J.L."/>
        </authorList>
    </citation>
    <scope>NUCLEOTIDE SEQUENCE [LARGE SCALE GENOMIC DNA]</scope>
</reference>
<dbReference type="AlphaFoldDB" id="E9FQN7"/>
<dbReference type="InParanoid" id="E9FQN7"/>
<feature type="signal peptide" evidence="1">
    <location>
        <begin position="1"/>
        <end position="30"/>
    </location>
</feature>
<feature type="chain" id="PRO_5003239655" evidence="1">
    <location>
        <begin position="31"/>
        <end position="116"/>
    </location>
</feature>